<dbReference type="EMBL" id="KZ423777">
    <property type="protein sequence ID" value="PIO52904.1"/>
    <property type="molecule type" value="Genomic_DNA"/>
</dbReference>
<reference evidence="2 3" key="1">
    <citation type="submission" date="2015-09" db="EMBL/GenBank/DDBJ databases">
        <title>Draft genome of the parasitic nematode Teladorsagia circumcincta isolate WARC Sus (inbred).</title>
        <authorList>
            <person name="Mitreva M."/>
        </authorList>
    </citation>
    <scope>NUCLEOTIDE SEQUENCE [LARGE SCALE GENOMIC DNA]</scope>
    <source>
        <strain evidence="2 3">S</strain>
    </source>
</reference>
<dbReference type="AlphaFoldDB" id="A0A2G9T4K8"/>
<proteinExistence type="predicted"/>
<sequence length="79" mass="9166">MFNLICYCLLVLISFHTSRSVYISADTIERLKKGEWVIYPHDDNEERMVKIVKSSSILGNKDFLTKTPSVIAQTKMVIW</sequence>
<evidence type="ECO:0000256" key="1">
    <source>
        <dbReference type="SAM" id="SignalP"/>
    </source>
</evidence>
<protein>
    <submittedName>
        <fullName evidence="2">Uncharacterized protein</fullName>
    </submittedName>
</protein>
<keyword evidence="3" id="KW-1185">Reference proteome</keyword>
<feature type="signal peptide" evidence="1">
    <location>
        <begin position="1"/>
        <end position="20"/>
    </location>
</feature>
<keyword evidence="1" id="KW-0732">Signal</keyword>
<evidence type="ECO:0000313" key="2">
    <source>
        <dbReference type="EMBL" id="PIO52904.1"/>
    </source>
</evidence>
<accession>A0A2G9T4K8</accession>
<gene>
    <name evidence="2" type="ORF">TELCIR_25782</name>
</gene>
<dbReference type="Proteomes" id="UP000230423">
    <property type="component" value="Unassembled WGS sequence"/>
</dbReference>
<organism evidence="2 3">
    <name type="scientific">Teladorsagia circumcincta</name>
    <name type="common">Brown stomach worm</name>
    <name type="synonym">Ostertagia circumcincta</name>
    <dbReference type="NCBI Taxonomy" id="45464"/>
    <lineage>
        <taxon>Eukaryota</taxon>
        <taxon>Metazoa</taxon>
        <taxon>Ecdysozoa</taxon>
        <taxon>Nematoda</taxon>
        <taxon>Chromadorea</taxon>
        <taxon>Rhabditida</taxon>
        <taxon>Rhabditina</taxon>
        <taxon>Rhabditomorpha</taxon>
        <taxon>Strongyloidea</taxon>
        <taxon>Trichostrongylidae</taxon>
        <taxon>Teladorsagia</taxon>
    </lineage>
</organism>
<feature type="chain" id="PRO_5013580711" evidence="1">
    <location>
        <begin position="21"/>
        <end position="79"/>
    </location>
</feature>
<name>A0A2G9T4K8_TELCI</name>
<evidence type="ECO:0000313" key="3">
    <source>
        <dbReference type="Proteomes" id="UP000230423"/>
    </source>
</evidence>